<evidence type="ECO:0000313" key="5">
    <source>
        <dbReference type="Proteomes" id="UP000008370"/>
    </source>
</evidence>
<dbReference type="OrthoDB" id="2812865at2759"/>
<proteinExistence type="predicted"/>
<name>K5VBU1_PHACS</name>
<organism evidence="4 5">
    <name type="scientific">Phanerochaete carnosa (strain HHB-10118-sp)</name>
    <name type="common">White-rot fungus</name>
    <name type="synonym">Peniophora carnosa</name>
    <dbReference type="NCBI Taxonomy" id="650164"/>
    <lineage>
        <taxon>Eukaryota</taxon>
        <taxon>Fungi</taxon>
        <taxon>Dikarya</taxon>
        <taxon>Basidiomycota</taxon>
        <taxon>Agaricomycotina</taxon>
        <taxon>Agaricomycetes</taxon>
        <taxon>Polyporales</taxon>
        <taxon>Phanerochaetaceae</taxon>
        <taxon>Phanerochaete</taxon>
    </lineage>
</organism>
<dbReference type="EMBL" id="JH930919">
    <property type="protein sequence ID" value="EKM48573.1"/>
    <property type="molecule type" value="Genomic_DNA"/>
</dbReference>
<feature type="coiled-coil region" evidence="1">
    <location>
        <begin position="457"/>
        <end position="502"/>
    </location>
</feature>
<dbReference type="HOGENOM" id="CLU_016016_0_0_1"/>
<feature type="signal peptide" evidence="3">
    <location>
        <begin position="1"/>
        <end position="24"/>
    </location>
</feature>
<evidence type="ECO:0000313" key="4">
    <source>
        <dbReference type="EMBL" id="EKM48573.1"/>
    </source>
</evidence>
<evidence type="ECO:0000256" key="1">
    <source>
        <dbReference type="SAM" id="Coils"/>
    </source>
</evidence>
<feature type="region of interest" description="Disordered" evidence="2">
    <location>
        <begin position="641"/>
        <end position="660"/>
    </location>
</feature>
<reference evidence="4 5" key="1">
    <citation type="journal article" date="2012" name="BMC Genomics">
        <title>Comparative genomics of the white-rot fungi, Phanerochaete carnosa and P. chrysosporium, to elucidate the genetic basis of the distinct wood types they colonize.</title>
        <authorList>
            <person name="Suzuki H."/>
            <person name="MacDonald J."/>
            <person name="Syed K."/>
            <person name="Salamov A."/>
            <person name="Hori C."/>
            <person name="Aerts A."/>
            <person name="Henrissat B."/>
            <person name="Wiebenga A."/>
            <person name="vanKuyk P.A."/>
            <person name="Barry K."/>
            <person name="Lindquist E."/>
            <person name="LaButti K."/>
            <person name="Lapidus A."/>
            <person name="Lucas S."/>
            <person name="Coutinho P."/>
            <person name="Gong Y."/>
            <person name="Samejima M."/>
            <person name="Mahadevan R."/>
            <person name="Abou-Zaid M."/>
            <person name="de Vries R.P."/>
            <person name="Igarashi K."/>
            <person name="Yadav J.S."/>
            <person name="Grigoriev I.V."/>
            <person name="Master E.R."/>
        </authorList>
    </citation>
    <scope>NUCLEOTIDE SEQUENCE [LARGE SCALE GENOMIC DNA]</scope>
    <source>
        <strain evidence="4 5">HHB-10118-sp</strain>
    </source>
</reference>
<evidence type="ECO:0000256" key="2">
    <source>
        <dbReference type="SAM" id="MobiDB-lite"/>
    </source>
</evidence>
<dbReference type="KEGG" id="pco:PHACADRAFT_202650"/>
<dbReference type="GeneID" id="18911942"/>
<evidence type="ECO:0000256" key="3">
    <source>
        <dbReference type="SAM" id="SignalP"/>
    </source>
</evidence>
<gene>
    <name evidence="4" type="ORF">PHACADRAFT_202650</name>
</gene>
<dbReference type="InParanoid" id="K5VBU1"/>
<keyword evidence="5" id="KW-1185">Reference proteome</keyword>
<dbReference type="RefSeq" id="XP_007402876.1">
    <property type="nucleotide sequence ID" value="XM_007402814.1"/>
</dbReference>
<feature type="chain" id="PRO_5003884585" description="Autophagy-related protein 11" evidence="3">
    <location>
        <begin position="25"/>
        <end position="875"/>
    </location>
</feature>
<sequence>MIMTIQSILLFLVAGHLFVLNSLCTPKAFDTNGTSLITAPADAALGPCPFAFPAPLTFEEAIVDLCPVDGNNDHHPVDISPGAKPAAPPKAGVVTNTLSTTPGSVNVCFIPPSSLVQRSSPASQPGAYDAWVDVDEDVRRNEDKGEVDWAGLALLAQRACFVALVFFLTLRSRQLVDGIKSSVAAATALESLNTVLEASISGFEHQFRIQASALGRFPALLVSLGDAVARLADVEATIGTRIDDEFGRAIRHMQGIIALHNRRSRLEDDMDWMQSSLEGRRCSTANSDAAADEEVVSLLEQLTESEDRLEDAETKTHERLTAAKSVKVGIDDAGAECHLVLVERDGLRKHLAYMHTSNCLEAEDCDADVAGLEAQRTLLETSCEQTIYRADITTSKVDALTEEVDHIVLASHHAQQALIGDLAGASSEASSLAADLAKQDTELTDLKTTHSALEDSCSQLDEHAESLESTLAQLEADEVGLRATSLKEADDHQERVMALEAEHDAVDASHAAAVEKLSKVKADADRVAQETLALVGSLREKQAANKVRFDEATAALKASIARDDADIAERKAACVAQEHSLKVTKAALDTRNDVFRLHAQDYERDMEASWSLGKESGYDRQQYESMLDEASNKAARARRQQADAEAKAAAARQHSDEVAKETAVTRHAFTTQLGDLEAQRTALGSANAAFATSSEQLRADNSALGAKLEHLKKAHDDEKRPLSIRLRSAEADMARFKMTEAEAVNRLDVQIAGLATEEEGLNGKMAEYQSELGRVYGMTEGVERAVSEASLALSVEKGQALALLKLIRYPSSDPEFIAAYWTPETPSEGASSRPPERYDSCSAIFDASFEEALERDIAESKTCDGLANAGLGLDM</sequence>
<evidence type="ECO:0008006" key="6">
    <source>
        <dbReference type="Google" id="ProtNLM"/>
    </source>
</evidence>
<keyword evidence="1" id="KW-0175">Coiled coil</keyword>
<dbReference type="Proteomes" id="UP000008370">
    <property type="component" value="Unassembled WGS sequence"/>
</dbReference>
<accession>K5VBU1</accession>
<keyword evidence="3" id="KW-0732">Signal</keyword>
<dbReference type="AlphaFoldDB" id="K5VBU1"/>
<protein>
    <recommendedName>
        <fullName evidence="6">Autophagy-related protein 11</fullName>
    </recommendedName>
</protein>